<protein>
    <submittedName>
        <fullName evidence="1">Uncharacterized protein</fullName>
    </submittedName>
</protein>
<dbReference type="EMBL" id="JAAIUW010000009">
    <property type="protein sequence ID" value="KAF7814116.1"/>
    <property type="molecule type" value="Genomic_DNA"/>
</dbReference>
<gene>
    <name evidence="1" type="ORF">G2W53_028085</name>
</gene>
<evidence type="ECO:0000313" key="2">
    <source>
        <dbReference type="Proteomes" id="UP000634136"/>
    </source>
</evidence>
<keyword evidence="2" id="KW-1185">Reference proteome</keyword>
<organism evidence="1 2">
    <name type="scientific">Senna tora</name>
    <dbReference type="NCBI Taxonomy" id="362788"/>
    <lineage>
        <taxon>Eukaryota</taxon>
        <taxon>Viridiplantae</taxon>
        <taxon>Streptophyta</taxon>
        <taxon>Embryophyta</taxon>
        <taxon>Tracheophyta</taxon>
        <taxon>Spermatophyta</taxon>
        <taxon>Magnoliopsida</taxon>
        <taxon>eudicotyledons</taxon>
        <taxon>Gunneridae</taxon>
        <taxon>Pentapetalae</taxon>
        <taxon>rosids</taxon>
        <taxon>fabids</taxon>
        <taxon>Fabales</taxon>
        <taxon>Fabaceae</taxon>
        <taxon>Caesalpinioideae</taxon>
        <taxon>Cassia clade</taxon>
        <taxon>Senna</taxon>
    </lineage>
</organism>
<name>A0A834WCI0_9FABA</name>
<proteinExistence type="predicted"/>
<dbReference type="Proteomes" id="UP000634136">
    <property type="component" value="Unassembled WGS sequence"/>
</dbReference>
<reference evidence="1" key="1">
    <citation type="submission" date="2020-09" db="EMBL/GenBank/DDBJ databases">
        <title>Genome-Enabled Discovery of Anthraquinone Biosynthesis in Senna tora.</title>
        <authorList>
            <person name="Kang S.-H."/>
            <person name="Pandey R.P."/>
            <person name="Lee C.-M."/>
            <person name="Sim J.-S."/>
            <person name="Jeong J.-T."/>
            <person name="Choi B.-S."/>
            <person name="Jung M."/>
            <person name="Ginzburg D."/>
            <person name="Zhao K."/>
            <person name="Won S.Y."/>
            <person name="Oh T.-J."/>
            <person name="Yu Y."/>
            <person name="Kim N.-H."/>
            <person name="Lee O.R."/>
            <person name="Lee T.-H."/>
            <person name="Bashyal P."/>
            <person name="Kim T.-S."/>
            <person name="Lee W.-H."/>
            <person name="Kawkins C."/>
            <person name="Kim C.-K."/>
            <person name="Kim J.S."/>
            <person name="Ahn B.O."/>
            <person name="Rhee S.Y."/>
            <person name="Sohng J.K."/>
        </authorList>
    </citation>
    <scope>NUCLEOTIDE SEQUENCE</scope>
    <source>
        <tissue evidence="1">Leaf</tissue>
    </source>
</reference>
<comment type="caution">
    <text evidence="1">The sequence shown here is derived from an EMBL/GenBank/DDBJ whole genome shotgun (WGS) entry which is preliminary data.</text>
</comment>
<sequence>MTGQASGGLSQSYVNSQELLPQGVSLPGFWDWMVICHSKFVIEINIFNPSSWCFGKEIS</sequence>
<evidence type="ECO:0000313" key="1">
    <source>
        <dbReference type="EMBL" id="KAF7814116.1"/>
    </source>
</evidence>
<dbReference type="AlphaFoldDB" id="A0A834WCI0"/>
<accession>A0A834WCI0</accession>